<feature type="non-terminal residue" evidence="1">
    <location>
        <position position="1"/>
    </location>
</feature>
<comment type="caution">
    <text evidence="1">The sequence shown here is derived from an EMBL/GenBank/DDBJ whole genome shotgun (WGS) entry which is preliminary data.</text>
</comment>
<dbReference type="AlphaFoldDB" id="A0A0S8G6B1"/>
<dbReference type="Gene3D" id="1.20.120.330">
    <property type="entry name" value="Nucleotidyltransferases domain 2"/>
    <property type="match status" value="1"/>
</dbReference>
<proteinExistence type="predicted"/>
<organism evidence="1 2">
    <name type="scientific">candidate division WOR_3 bacterium SM23_60</name>
    <dbReference type="NCBI Taxonomy" id="1703780"/>
    <lineage>
        <taxon>Bacteria</taxon>
        <taxon>Bacteria division WOR-3</taxon>
    </lineage>
</organism>
<reference evidence="1 2" key="1">
    <citation type="journal article" date="2015" name="Microbiome">
        <title>Genomic resolution of linkages in carbon, nitrogen, and sulfur cycling among widespread estuary sediment bacteria.</title>
        <authorList>
            <person name="Baker B.J."/>
            <person name="Lazar C.S."/>
            <person name="Teske A.P."/>
            <person name="Dick G.J."/>
        </authorList>
    </citation>
    <scope>NUCLEOTIDE SEQUENCE [LARGE SCALE GENOMIC DNA]</scope>
    <source>
        <strain evidence="1">SM23_60</strain>
    </source>
</reference>
<protein>
    <submittedName>
        <fullName evidence="1">Uncharacterized protein</fullName>
    </submittedName>
</protein>
<accession>A0A0S8G6B1</accession>
<sequence>KVQRYRVQGLAQKCFDCARSQLFEIQESFGKLLTAIHKKNKENIVLVLADATMQTLKLLAFMNAKPYTTLGSFITQARSFSVKPDGFDEFINLVVDARFLDLECLDAHARNLFAGIERYFYEKIGENMYDGDLTQLIKKK</sequence>
<evidence type="ECO:0000313" key="2">
    <source>
        <dbReference type="Proteomes" id="UP000051096"/>
    </source>
</evidence>
<gene>
    <name evidence="1" type="ORF">AMJ87_12790</name>
</gene>
<name>A0A0S8G6B1_UNCW3</name>
<dbReference type="Proteomes" id="UP000051096">
    <property type="component" value="Unassembled WGS sequence"/>
</dbReference>
<evidence type="ECO:0000313" key="1">
    <source>
        <dbReference type="EMBL" id="KPK67812.1"/>
    </source>
</evidence>
<dbReference type="EMBL" id="LJUO01000199">
    <property type="protein sequence ID" value="KPK67812.1"/>
    <property type="molecule type" value="Genomic_DNA"/>
</dbReference>